<dbReference type="PATRIC" id="fig|889378.3.peg.646"/>
<evidence type="ECO:0000256" key="3">
    <source>
        <dbReference type="ARBA" id="ARBA00022692"/>
    </source>
</evidence>
<dbReference type="GO" id="GO:0000271">
    <property type="term" value="P:polysaccharide biosynthetic process"/>
    <property type="evidence" value="ECO:0007669"/>
    <property type="project" value="InterPro"/>
</dbReference>
<keyword evidence="5 6" id="KW-0472">Membrane</keyword>
<dbReference type="Pfam" id="PF04138">
    <property type="entry name" value="GtrA_DPMS_TM"/>
    <property type="match status" value="1"/>
</dbReference>
<feature type="transmembrane region" description="Helical" evidence="6">
    <location>
        <begin position="26"/>
        <end position="48"/>
    </location>
</feature>
<evidence type="ECO:0000256" key="1">
    <source>
        <dbReference type="ARBA" id="ARBA00004141"/>
    </source>
</evidence>
<dbReference type="HOGENOM" id="CLU_083873_6_3_12"/>
<dbReference type="AlphaFoldDB" id="H9UGU2"/>
<dbReference type="InterPro" id="IPR007267">
    <property type="entry name" value="GtrA_DPMS_TM"/>
</dbReference>
<dbReference type="RefSeq" id="WP_014454732.1">
    <property type="nucleotide sequence ID" value="NC_017098.1"/>
</dbReference>
<dbReference type="EMBL" id="CP003282">
    <property type="protein sequence ID" value="AFG36735.1"/>
    <property type="molecule type" value="Genomic_DNA"/>
</dbReference>
<protein>
    <submittedName>
        <fullName evidence="8">Putative membrane protein</fullName>
    </submittedName>
</protein>
<evidence type="ECO:0000259" key="7">
    <source>
        <dbReference type="Pfam" id="PF04138"/>
    </source>
</evidence>
<feature type="domain" description="GtrA/DPMS transmembrane" evidence="7">
    <location>
        <begin position="30"/>
        <end position="140"/>
    </location>
</feature>
<comment type="similarity">
    <text evidence="2">Belongs to the GtrA family.</text>
</comment>
<dbReference type="KEGG" id="sfc:Spiaf_0635"/>
<proteinExistence type="inferred from homology"/>
<gene>
    <name evidence="8" type="ordered locus">Spiaf_0635</name>
</gene>
<dbReference type="eggNOG" id="COG2246">
    <property type="taxonomic scope" value="Bacteria"/>
</dbReference>
<organism evidence="8 9">
    <name type="scientific">Spirochaeta africana (strain ATCC 700263 / DSM 8902 / Z-7692)</name>
    <dbReference type="NCBI Taxonomy" id="889378"/>
    <lineage>
        <taxon>Bacteria</taxon>
        <taxon>Pseudomonadati</taxon>
        <taxon>Spirochaetota</taxon>
        <taxon>Spirochaetia</taxon>
        <taxon>Spirochaetales</taxon>
        <taxon>Spirochaetaceae</taxon>
        <taxon>Spirochaeta</taxon>
    </lineage>
</organism>
<keyword evidence="3 6" id="KW-0812">Transmembrane</keyword>
<keyword evidence="4 6" id="KW-1133">Transmembrane helix</keyword>
<evidence type="ECO:0000256" key="2">
    <source>
        <dbReference type="ARBA" id="ARBA00009399"/>
    </source>
</evidence>
<accession>H9UGU2</accession>
<dbReference type="Proteomes" id="UP000007383">
    <property type="component" value="Chromosome"/>
</dbReference>
<feature type="transmembrane region" description="Helical" evidence="6">
    <location>
        <begin position="119"/>
        <end position="138"/>
    </location>
</feature>
<reference evidence="9" key="1">
    <citation type="journal article" date="2013" name="Stand. Genomic Sci.">
        <title>Complete genome sequence of the halophilic bacterium Spirochaeta africana type strain (Z-7692(T)) from the alkaline Lake Magadi in the East African Rift.</title>
        <authorList>
            <person name="Liolos K."/>
            <person name="Abt B."/>
            <person name="Scheuner C."/>
            <person name="Teshima H."/>
            <person name="Held B."/>
            <person name="Lapidus A."/>
            <person name="Nolan M."/>
            <person name="Lucas S."/>
            <person name="Deshpande S."/>
            <person name="Cheng J.F."/>
            <person name="Tapia R."/>
            <person name="Goodwin L.A."/>
            <person name="Pitluck S."/>
            <person name="Pagani I."/>
            <person name="Ivanova N."/>
            <person name="Mavromatis K."/>
            <person name="Mikhailova N."/>
            <person name="Huntemann M."/>
            <person name="Pati A."/>
            <person name="Chen A."/>
            <person name="Palaniappan K."/>
            <person name="Land M."/>
            <person name="Rohde M."/>
            <person name="Tindall B.J."/>
            <person name="Detter J.C."/>
            <person name="Goker M."/>
            <person name="Bristow J."/>
            <person name="Eisen J.A."/>
            <person name="Markowitz V."/>
            <person name="Hugenholtz P."/>
            <person name="Woyke T."/>
            <person name="Klenk H.P."/>
            <person name="Kyrpides N.C."/>
        </authorList>
    </citation>
    <scope>NUCLEOTIDE SEQUENCE</scope>
    <source>
        <strain evidence="9">ATCC 700263 / DSM 8902 / Z-7692</strain>
    </source>
</reference>
<evidence type="ECO:0000256" key="5">
    <source>
        <dbReference type="ARBA" id="ARBA00023136"/>
    </source>
</evidence>
<dbReference type="InterPro" id="IPR051401">
    <property type="entry name" value="GtrA_CellWall_Glycosyl"/>
</dbReference>
<feature type="transmembrane region" description="Helical" evidence="6">
    <location>
        <begin position="91"/>
        <end position="113"/>
    </location>
</feature>
<evidence type="ECO:0000256" key="6">
    <source>
        <dbReference type="SAM" id="Phobius"/>
    </source>
</evidence>
<keyword evidence="9" id="KW-1185">Reference proteome</keyword>
<evidence type="ECO:0000313" key="8">
    <source>
        <dbReference type="EMBL" id="AFG36735.1"/>
    </source>
</evidence>
<feature type="transmembrane region" description="Helical" evidence="6">
    <location>
        <begin position="60"/>
        <end position="79"/>
    </location>
</feature>
<dbReference type="PANTHER" id="PTHR38459">
    <property type="entry name" value="PROPHAGE BACTOPRENOL-LINKED GLUCOSE TRANSLOCASE HOMOLOG"/>
    <property type="match status" value="1"/>
</dbReference>
<evidence type="ECO:0000313" key="9">
    <source>
        <dbReference type="Proteomes" id="UP000007383"/>
    </source>
</evidence>
<sequence length="161" mass="17758">MYTQRTKPHLLNRILVRRSQHTGVQLLRSVIASAAASLADYAVLVLLVRRAGLPETLAGTLSMGAGLLVVYVLGRCWVFPRIPKGYRRIEFSMFTVIAGLGALLHVGLLSTMIRLAGMHYLAAKAVAMAATFTWNFCLRRGVAQLILRRFSCRQVLSSGRC</sequence>
<dbReference type="PANTHER" id="PTHR38459:SF1">
    <property type="entry name" value="PROPHAGE BACTOPRENOL-LINKED GLUCOSE TRANSLOCASE HOMOLOG"/>
    <property type="match status" value="1"/>
</dbReference>
<name>H9UGU2_SPIAZ</name>
<dbReference type="STRING" id="889378.Spiaf_0635"/>
<evidence type="ECO:0000256" key="4">
    <source>
        <dbReference type="ARBA" id="ARBA00022989"/>
    </source>
</evidence>
<comment type="subcellular location">
    <subcellularLocation>
        <location evidence="1">Membrane</location>
        <topology evidence="1">Multi-pass membrane protein</topology>
    </subcellularLocation>
</comment>
<dbReference type="GO" id="GO:0005886">
    <property type="term" value="C:plasma membrane"/>
    <property type="evidence" value="ECO:0007669"/>
    <property type="project" value="TreeGrafter"/>
</dbReference>